<dbReference type="InterPro" id="IPR045851">
    <property type="entry name" value="AMP-bd_C_sf"/>
</dbReference>
<dbReference type="Pfam" id="PF00501">
    <property type="entry name" value="AMP-binding"/>
    <property type="match status" value="1"/>
</dbReference>
<keyword evidence="4" id="KW-1185">Reference proteome</keyword>
<evidence type="ECO:0000313" key="4">
    <source>
        <dbReference type="Proteomes" id="UP000475249"/>
    </source>
</evidence>
<dbReference type="Gene3D" id="3.40.50.12780">
    <property type="entry name" value="N-terminal domain of ligase-like"/>
    <property type="match status" value="1"/>
</dbReference>
<dbReference type="RefSeq" id="WP_161436496.1">
    <property type="nucleotide sequence ID" value="NZ_WXYO01000007.1"/>
</dbReference>
<proteinExistence type="inferred from homology"/>
<feature type="domain" description="AMP-dependent synthetase/ligase" evidence="2">
    <location>
        <begin position="60"/>
        <end position="210"/>
    </location>
</feature>
<dbReference type="SUPFAM" id="SSF56801">
    <property type="entry name" value="Acetyl-CoA synthetase-like"/>
    <property type="match status" value="1"/>
</dbReference>
<accession>A0A6L9EFB1</accession>
<dbReference type="InterPro" id="IPR000873">
    <property type="entry name" value="AMP-dep_synth/lig_dom"/>
</dbReference>
<dbReference type="InterPro" id="IPR042099">
    <property type="entry name" value="ANL_N_sf"/>
</dbReference>
<organism evidence="3 4">
    <name type="scientific">Poritiphilus flavus</name>
    <dbReference type="NCBI Taxonomy" id="2697053"/>
    <lineage>
        <taxon>Bacteria</taxon>
        <taxon>Pseudomonadati</taxon>
        <taxon>Bacteroidota</taxon>
        <taxon>Flavobacteriia</taxon>
        <taxon>Flavobacteriales</taxon>
        <taxon>Flavobacteriaceae</taxon>
        <taxon>Poritiphilus</taxon>
    </lineage>
</organism>
<dbReference type="AlphaFoldDB" id="A0A6L9EFB1"/>
<dbReference type="EMBL" id="WXYO01000007">
    <property type="protein sequence ID" value="NAS13454.1"/>
    <property type="molecule type" value="Genomic_DNA"/>
</dbReference>
<evidence type="ECO:0000256" key="1">
    <source>
        <dbReference type="ARBA" id="ARBA00006432"/>
    </source>
</evidence>
<dbReference type="GO" id="GO:0006631">
    <property type="term" value="P:fatty acid metabolic process"/>
    <property type="evidence" value="ECO:0007669"/>
    <property type="project" value="TreeGrafter"/>
</dbReference>
<comment type="similarity">
    <text evidence="1">Belongs to the ATP-dependent AMP-binding enzyme family.</text>
</comment>
<dbReference type="Gene3D" id="3.30.300.30">
    <property type="match status" value="1"/>
</dbReference>
<name>A0A6L9EFB1_9FLAO</name>
<protein>
    <submittedName>
        <fullName evidence="3">AMP-binding protein</fullName>
    </submittedName>
</protein>
<gene>
    <name evidence="3" type="ORF">GTQ38_15685</name>
</gene>
<dbReference type="PANTHER" id="PTHR43201:SF8">
    <property type="entry name" value="ACYL-COA SYNTHETASE FAMILY MEMBER 3"/>
    <property type="match status" value="1"/>
</dbReference>
<dbReference type="PANTHER" id="PTHR43201">
    <property type="entry name" value="ACYL-COA SYNTHETASE"/>
    <property type="match status" value="1"/>
</dbReference>
<evidence type="ECO:0000313" key="3">
    <source>
        <dbReference type="EMBL" id="NAS13454.1"/>
    </source>
</evidence>
<sequence length="359" mass="39629">MVQELVKVHPEFRFNGIHFSESELAEVAYSLIKEGEDFEIAIGDFILDWLSDSDEIAVKTSGSTGAPKNIYLKKQHMVNSAMATASFFELKPGHTVLLCLPANYIAGKMMLVRAMILGLDIDCIRPESNPLAHTGKSYEFVAMVPLQLTNSLGQLNRVKKLLVGGAPLGDRIKEALDKEGTLVYESYGMTETITHIALKKVNHNLPGTVAAFETLPGVKISKDNRGCLVIEAPGISSSRVITNDLVELTTESSFQWLGRFDNVINSGGVKLIPEQIERKLKSILENRFFAYGVPDDKLGTKLVLFVEGETDVKKLMSDIKLLKTLSKYEVPKEILQLSVFEETPAGKLDRAKTAKLKTT</sequence>
<dbReference type="Proteomes" id="UP000475249">
    <property type="component" value="Unassembled WGS sequence"/>
</dbReference>
<comment type="caution">
    <text evidence="3">The sequence shown here is derived from an EMBL/GenBank/DDBJ whole genome shotgun (WGS) entry which is preliminary data.</text>
</comment>
<reference evidence="3 4" key="1">
    <citation type="submission" date="2020-01" db="EMBL/GenBank/DDBJ databases">
        <title>Bacteria diversity of Porities sp.</title>
        <authorList>
            <person name="Wang G."/>
        </authorList>
    </citation>
    <scope>NUCLEOTIDE SEQUENCE [LARGE SCALE GENOMIC DNA]</scope>
    <source>
        <strain evidence="3 4">R33</strain>
    </source>
</reference>
<dbReference type="GO" id="GO:0031956">
    <property type="term" value="F:medium-chain fatty acid-CoA ligase activity"/>
    <property type="evidence" value="ECO:0007669"/>
    <property type="project" value="TreeGrafter"/>
</dbReference>
<evidence type="ECO:0000259" key="2">
    <source>
        <dbReference type="Pfam" id="PF00501"/>
    </source>
</evidence>